<accession>A0A1H0ZJQ7</accession>
<protein>
    <submittedName>
        <fullName evidence="3">Putative regulatory protein, FmdB family</fullName>
    </submittedName>
</protein>
<reference evidence="4" key="1">
    <citation type="submission" date="2016-10" db="EMBL/GenBank/DDBJ databases">
        <authorList>
            <person name="Varghese N."/>
        </authorList>
    </citation>
    <scope>NUCLEOTIDE SEQUENCE [LARGE SCALE GENOMIC DNA]</scope>
    <source>
        <strain evidence="4">GAS106B</strain>
    </source>
</reference>
<feature type="compositionally biased region" description="Low complexity" evidence="1">
    <location>
        <begin position="73"/>
        <end position="137"/>
    </location>
</feature>
<evidence type="ECO:0000313" key="3">
    <source>
        <dbReference type="EMBL" id="SDQ27683.1"/>
    </source>
</evidence>
<dbReference type="AlphaFoldDB" id="A0A1H0ZJQ7"/>
<evidence type="ECO:0000256" key="1">
    <source>
        <dbReference type="SAM" id="MobiDB-lite"/>
    </source>
</evidence>
<evidence type="ECO:0000259" key="2">
    <source>
        <dbReference type="SMART" id="SM00834"/>
    </source>
</evidence>
<dbReference type="SMART" id="SM00834">
    <property type="entry name" value="CxxC_CXXC_SSSS"/>
    <property type="match status" value="1"/>
</dbReference>
<dbReference type="InterPro" id="IPR013429">
    <property type="entry name" value="Regulatory_FmdB_Zinc_ribbon"/>
</dbReference>
<dbReference type="EMBL" id="FNKP01000001">
    <property type="protein sequence ID" value="SDQ27683.1"/>
    <property type="molecule type" value="Genomic_DNA"/>
</dbReference>
<dbReference type="PANTHER" id="PTHR34404">
    <property type="entry name" value="REGULATORY PROTEIN, FMDB FAMILY"/>
    <property type="match status" value="1"/>
</dbReference>
<dbReference type="NCBIfam" id="TIGR02605">
    <property type="entry name" value="CxxC_CxxC_SSSS"/>
    <property type="match status" value="1"/>
</dbReference>
<gene>
    <name evidence="3" type="ORF">SAMN05443245_0696</name>
</gene>
<dbReference type="Proteomes" id="UP000183487">
    <property type="component" value="Unassembled WGS sequence"/>
</dbReference>
<name>A0A1H0ZJQ7_9BURK</name>
<dbReference type="PANTHER" id="PTHR34404:SF2">
    <property type="entry name" value="CONSERVED SERINE RICH PROTEIN"/>
    <property type="match status" value="1"/>
</dbReference>
<keyword evidence="4" id="KW-1185">Reference proteome</keyword>
<dbReference type="Pfam" id="PF09723">
    <property type="entry name" value="Zn_ribbon_8"/>
    <property type="match status" value="1"/>
</dbReference>
<feature type="domain" description="Putative regulatory protein FmdB zinc ribbon" evidence="2">
    <location>
        <begin position="1"/>
        <end position="42"/>
    </location>
</feature>
<dbReference type="OrthoDB" id="9813321at2"/>
<proteinExistence type="predicted"/>
<dbReference type="RefSeq" id="WP_074762987.1">
    <property type="nucleotide sequence ID" value="NZ_FNKP01000001.1"/>
</dbReference>
<evidence type="ECO:0000313" key="4">
    <source>
        <dbReference type="Proteomes" id="UP000183487"/>
    </source>
</evidence>
<sequence length="137" mass="13124">MPIYAYRCESCGFGKDVLQKMSDPQLTQCPECGKDTFRKQVTAAGFQLKGSGWYVTDFRGGNGGTSAPAKPDANGGSNGANAGSGENAAAANNGAAKSDTGSASSTAATGSSSAAATPAASAAAPAASASSSGSGSA</sequence>
<feature type="region of interest" description="Disordered" evidence="1">
    <location>
        <begin position="57"/>
        <end position="137"/>
    </location>
</feature>
<organism evidence="3 4">
    <name type="scientific">Paraburkholderia fungorum</name>
    <dbReference type="NCBI Taxonomy" id="134537"/>
    <lineage>
        <taxon>Bacteria</taxon>
        <taxon>Pseudomonadati</taxon>
        <taxon>Pseudomonadota</taxon>
        <taxon>Betaproteobacteria</taxon>
        <taxon>Burkholderiales</taxon>
        <taxon>Burkholderiaceae</taxon>
        <taxon>Paraburkholderia</taxon>
    </lineage>
</organism>